<name>A0A1S3YCF6_TOBAC</name>
<gene>
    <name evidence="2" type="primary">LOC107774789</name>
</gene>
<dbReference type="PANTHER" id="PTHR46890:SF18">
    <property type="entry name" value="RNA-DIRECTED DNA POLYMERASE (REVERSE TRANSCRIPTASE)"/>
    <property type="match status" value="1"/>
</dbReference>
<organism evidence="2">
    <name type="scientific">Nicotiana tabacum</name>
    <name type="common">Common tobacco</name>
    <dbReference type="NCBI Taxonomy" id="4097"/>
    <lineage>
        <taxon>Eukaryota</taxon>
        <taxon>Viridiplantae</taxon>
        <taxon>Streptophyta</taxon>
        <taxon>Embryophyta</taxon>
        <taxon>Tracheophyta</taxon>
        <taxon>Spermatophyta</taxon>
        <taxon>Magnoliopsida</taxon>
        <taxon>eudicotyledons</taxon>
        <taxon>Gunneridae</taxon>
        <taxon>Pentapetalae</taxon>
        <taxon>asterids</taxon>
        <taxon>lamiids</taxon>
        <taxon>Solanales</taxon>
        <taxon>Solanaceae</taxon>
        <taxon>Nicotianoideae</taxon>
        <taxon>Nicotianeae</taxon>
        <taxon>Nicotiana</taxon>
    </lineage>
</organism>
<dbReference type="InterPro" id="IPR052343">
    <property type="entry name" value="Retrotransposon-Effector_Assoc"/>
</dbReference>
<reference evidence="2" key="1">
    <citation type="submission" date="2025-08" db="UniProtKB">
        <authorList>
            <consortium name="RefSeq"/>
        </authorList>
    </citation>
    <scope>IDENTIFICATION</scope>
</reference>
<dbReference type="Pfam" id="PF00078">
    <property type="entry name" value="RVT_1"/>
    <property type="match status" value="1"/>
</dbReference>
<sequence length="300" mass="34558">MQQNYTDTMQEQERNALQKLEKWSMIEESIMKQKARAKWIQLGDENTKYFSAVMKERKHIKQIKELIIMDGKKINKPSEEVFEGLKGIGDDKAPGIDGYNAVFFKKAWHIIGSEIFAARMQKVIGGIICEAQAGFVPGRKIGYNIILAHELIKGYTRKHISPRCMIKIDIQKAYDSIEWSYLEQNMRMIGFPERFIAWVMKCVKTVNYTIMVNGEPTDPFNAEKGLRQGDPMSPFSICNCNGMPQDYKQTLVKAPFILEGWGNKSKSRFCKHWDLQEEFQISRSSIVNKEANNDTMAAPH</sequence>
<dbReference type="InterPro" id="IPR000477">
    <property type="entry name" value="RT_dom"/>
</dbReference>
<protein>
    <recommendedName>
        <fullName evidence="1">Reverse transcriptase domain-containing protein</fullName>
    </recommendedName>
</protein>
<dbReference type="PANTHER" id="PTHR46890">
    <property type="entry name" value="NON-LTR RETROLELEMENT REVERSE TRANSCRIPTASE-LIKE PROTEIN-RELATED"/>
    <property type="match status" value="1"/>
</dbReference>
<dbReference type="KEGG" id="nta:107774789"/>
<accession>A0A1S3YCF6</accession>
<dbReference type="STRING" id="4097.A0A1S3YCF6"/>
<evidence type="ECO:0000313" key="2">
    <source>
        <dbReference type="RefSeq" id="XP_016449921.1"/>
    </source>
</evidence>
<dbReference type="AlphaFoldDB" id="A0A1S3YCF6"/>
<dbReference type="RefSeq" id="XP_016449921.1">
    <property type="nucleotide sequence ID" value="XM_016594435.1"/>
</dbReference>
<feature type="domain" description="Reverse transcriptase" evidence="1">
    <location>
        <begin position="115"/>
        <end position="237"/>
    </location>
</feature>
<dbReference type="PaxDb" id="4097-A0A1S3YCF6"/>
<dbReference type="OrthoDB" id="1271494at2759"/>
<evidence type="ECO:0000259" key="1">
    <source>
        <dbReference type="Pfam" id="PF00078"/>
    </source>
</evidence>
<proteinExistence type="predicted"/>